<gene>
    <name evidence="2" type="ORF">SAMN04488541_101570</name>
</gene>
<evidence type="ECO:0000313" key="3">
    <source>
        <dbReference type="Proteomes" id="UP000199513"/>
    </source>
</evidence>
<proteinExistence type="predicted"/>
<dbReference type="Pfam" id="PF00873">
    <property type="entry name" value="ACR_tran"/>
    <property type="match status" value="2"/>
</dbReference>
<dbReference type="GO" id="GO:0005886">
    <property type="term" value="C:plasma membrane"/>
    <property type="evidence" value="ECO:0007669"/>
    <property type="project" value="TreeGrafter"/>
</dbReference>
<feature type="transmembrane region" description="Helical" evidence="1">
    <location>
        <begin position="405"/>
        <end position="423"/>
    </location>
</feature>
<accession>A0A1I2FTW0</accession>
<dbReference type="InterPro" id="IPR001036">
    <property type="entry name" value="Acrflvin-R"/>
</dbReference>
<dbReference type="AlphaFoldDB" id="A0A1I2FTW0"/>
<dbReference type="PANTHER" id="PTHR32063">
    <property type="match status" value="1"/>
</dbReference>
<feature type="transmembrane region" description="Helical" evidence="1">
    <location>
        <begin position="435"/>
        <end position="458"/>
    </location>
</feature>
<dbReference type="PRINTS" id="PR00702">
    <property type="entry name" value="ACRIFLAVINRP"/>
</dbReference>
<dbReference type="EMBL" id="FONY01000015">
    <property type="protein sequence ID" value="SFF08872.1"/>
    <property type="molecule type" value="Genomic_DNA"/>
</dbReference>
<feature type="transmembrane region" description="Helical" evidence="1">
    <location>
        <begin position="1045"/>
        <end position="1068"/>
    </location>
</feature>
<feature type="transmembrane region" description="Helical" evidence="1">
    <location>
        <begin position="977"/>
        <end position="998"/>
    </location>
</feature>
<dbReference type="SUPFAM" id="SSF82693">
    <property type="entry name" value="Multidrug efflux transporter AcrB pore domain, PN1, PN2, PC1 and PC2 subdomains"/>
    <property type="match status" value="2"/>
</dbReference>
<keyword evidence="1" id="KW-0812">Transmembrane</keyword>
<feature type="transmembrane region" description="Helical" evidence="1">
    <location>
        <begin position="539"/>
        <end position="556"/>
    </location>
</feature>
<feature type="transmembrane region" description="Helical" evidence="1">
    <location>
        <begin position="377"/>
        <end position="399"/>
    </location>
</feature>
<organism evidence="2 3">
    <name type="scientific">Thermoflexibacter ruber</name>
    <dbReference type="NCBI Taxonomy" id="1003"/>
    <lineage>
        <taxon>Bacteria</taxon>
        <taxon>Pseudomonadati</taxon>
        <taxon>Bacteroidota</taxon>
        <taxon>Cytophagia</taxon>
        <taxon>Cytophagales</taxon>
        <taxon>Thermoflexibacteraceae</taxon>
        <taxon>Thermoflexibacter</taxon>
    </lineage>
</organism>
<feature type="transmembrane region" description="Helical" evidence="1">
    <location>
        <begin position="517"/>
        <end position="533"/>
    </location>
</feature>
<sequence>MQKRSFAILMSFCLLTLAGLALLPRLSVQLNPSQGQNSLTISYTMPSASPDIIERLVTAKLEGAFSTLQGITKVSSVSQYHSGYITLSIDKKADISQLRFEVAMLIRQLYPALPVELSYPTIRLHTPDQADKYKPLMTLQFNGNISQSALQIYAEEQIKPKLAQIEGIYEINVTGGNRQEWVLRYQTEQLAYFGLQEGDIVQAVRQHFQQQNLGVALQADGSRLGVVLNPNLPQAKSFPVREGLENNTSSSWGGAETEIWNSIPIKKIGQRIIYLTDVTKISKEEQPITSFYRINGKNAVNLTITADSKANQLNLAKEIRATLTQLNRQLPPTYHIRIDYDATEYIQENLNKISVQSGLAVLILVLFVLLTTRNFAYTTLIVVGTVANLALAFILFYFFKVEIHLYSLAAITTSLGMIMDNMIVMIDHYRRYRNLHVFTALLGATLTTIAGLSVIYFLPEENRIDLIDFALVMVITLGVSLAVALFFIPAVIEKGFLNQAKASLEGKSSLFQRKKRRVILFTKFYTSILYFLFRFRKAAITFIILLFGLPVFFLPNKIEGESFWAKSYNQILGSEYYVENIQPYINKLLGGTLRLFVHYTYEKSYYSKPERTALYLIAGLPNQSTLVQMNDIMLKFEHYLTQFPEIDRFITNVQSGQQASIVVYFKPEYDKGAFPYILKNRCIALSTEMSGVSWDIFGVGQGFSQNAEENSTPTFNVQLWGYNYNELERQALILKKKLEAHPRIQEVNINKSPNWWGNKNLYEYIFDINHQKLIVQNLDNTQSYSLLEKQNVLPRPDFYQLLTGEYIPIKIIPSEVSKFDVWQLKNKAFQVVGQNQDSSIILPAKFADIAEVKKEKVISEIHKENQQYLRMISFEYFGSANFGEKFLDEKLREMEAIFPLGYSAKKMSYRWYFENAKKQYGLIALVILLIYIICAITFESLWQPFALILLIPFSFIGVFTTFYLFDFNFDQGGYASFILLSGIVVNAGIFIIAEFNHLKKLFPQQTSLKLYLKAYHHKIIPILLTVLSTVVGFIPFLIYGQNEPFWFALAAGTIGGLLMSVLVIFFYLPLIFLGKYALPSHDILQRKGNMIKKLKHLLVSKSK</sequence>
<dbReference type="GO" id="GO:0042910">
    <property type="term" value="F:xenobiotic transmembrane transporter activity"/>
    <property type="evidence" value="ECO:0007669"/>
    <property type="project" value="TreeGrafter"/>
</dbReference>
<evidence type="ECO:0000256" key="1">
    <source>
        <dbReference type="SAM" id="Phobius"/>
    </source>
</evidence>
<dbReference type="SUPFAM" id="SSF82866">
    <property type="entry name" value="Multidrug efflux transporter AcrB transmembrane domain"/>
    <property type="match status" value="2"/>
</dbReference>
<keyword evidence="1" id="KW-0472">Membrane</keyword>
<dbReference type="Gene3D" id="3.30.2090.10">
    <property type="entry name" value="Multidrug efflux transporter AcrB TolC docking domain, DN and DC subdomains"/>
    <property type="match status" value="2"/>
</dbReference>
<feature type="transmembrane region" description="Helical" evidence="1">
    <location>
        <begin position="470"/>
        <end position="492"/>
    </location>
</feature>
<dbReference type="RefSeq" id="WP_091544634.1">
    <property type="nucleotide sequence ID" value="NZ_FONY01000015.1"/>
</dbReference>
<dbReference type="STRING" id="1003.SAMN04488541_101570"/>
<feature type="transmembrane region" description="Helical" evidence="1">
    <location>
        <begin position="920"/>
        <end position="938"/>
    </location>
</feature>
<feature type="transmembrane region" description="Helical" evidence="1">
    <location>
        <begin position="944"/>
        <end position="965"/>
    </location>
</feature>
<feature type="transmembrane region" description="Helical" evidence="1">
    <location>
        <begin position="353"/>
        <end position="370"/>
    </location>
</feature>
<dbReference type="OrthoDB" id="9809409at2"/>
<dbReference type="Proteomes" id="UP000199513">
    <property type="component" value="Unassembled WGS sequence"/>
</dbReference>
<dbReference type="Gene3D" id="1.20.1640.10">
    <property type="entry name" value="Multidrug efflux transporter AcrB transmembrane domain"/>
    <property type="match status" value="3"/>
</dbReference>
<feature type="transmembrane region" description="Helical" evidence="1">
    <location>
        <begin position="1018"/>
        <end position="1038"/>
    </location>
</feature>
<evidence type="ECO:0000313" key="2">
    <source>
        <dbReference type="EMBL" id="SFF08872.1"/>
    </source>
</evidence>
<dbReference type="PANTHER" id="PTHR32063:SF0">
    <property type="entry name" value="SWARMING MOTILITY PROTEIN SWRC"/>
    <property type="match status" value="1"/>
</dbReference>
<keyword evidence="3" id="KW-1185">Reference proteome</keyword>
<dbReference type="Gene3D" id="3.30.70.1320">
    <property type="entry name" value="Multidrug efflux transporter AcrB pore domain like"/>
    <property type="match status" value="1"/>
</dbReference>
<dbReference type="Gene3D" id="3.30.70.1440">
    <property type="entry name" value="Multidrug efflux transporter AcrB pore domain"/>
    <property type="match status" value="1"/>
</dbReference>
<name>A0A1I2FTW0_9BACT</name>
<dbReference type="InterPro" id="IPR027463">
    <property type="entry name" value="AcrB_DN_DC_subdom"/>
</dbReference>
<keyword evidence="1" id="KW-1133">Transmembrane helix</keyword>
<protein>
    <submittedName>
        <fullName evidence="2">Multidrug efflux pump subunit AcrB</fullName>
    </submittedName>
</protein>
<reference evidence="3" key="1">
    <citation type="submission" date="2016-10" db="EMBL/GenBank/DDBJ databases">
        <authorList>
            <person name="Varghese N."/>
            <person name="Submissions S."/>
        </authorList>
    </citation>
    <scope>NUCLEOTIDE SEQUENCE [LARGE SCALE GENOMIC DNA]</scope>
    <source>
        <strain>GEY</strain>
        <strain evidence="3">DSM 9560</strain>
    </source>
</reference>
<dbReference type="Gene3D" id="3.30.70.1430">
    <property type="entry name" value="Multidrug efflux transporter AcrB pore domain"/>
    <property type="match status" value="2"/>
</dbReference>